<keyword evidence="2" id="KW-1185">Reference proteome</keyword>
<name>A0A0H2RMV8_9AGAM</name>
<evidence type="ECO:0000313" key="1">
    <source>
        <dbReference type="EMBL" id="KLO13224.1"/>
    </source>
</evidence>
<reference evidence="1 2" key="1">
    <citation type="submission" date="2015-04" db="EMBL/GenBank/DDBJ databases">
        <title>Complete genome sequence of Schizopora paradoxa KUC8140, a cosmopolitan wood degrader in East Asia.</title>
        <authorList>
            <consortium name="DOE Joint Genome Institute"/>
            <person name="Min B."/>
            <person name="Park H."/>
            <person name="Jang Y."/>
            <person name="Kim J.-J."/>
            <person name="Kim K.H."/>
            <person name="Pangilinan J."/>
            <person name="Lipzen A."/>
            <person name="Riley R."/>
            <person name="Grigoriev I.V."/>
            <person name="Spatafora J.W."/>
            <person name="Choi I.-G."/>
        </authorList>
    </citation>
    <scope>NUCLEOTIDE SEQUENCE [LARGE SCALE GENOMIC DNA]</scope>
    <source>
        <strain evidence="1 2">KUC8140</strain>
    </source>
</reference>
<evidence type="ECO:0000313" key="2">
    <source>
        <dbReference type="Proteomes" id="UP000053477"/>
    </source>
</evidence>
<sequence>MSTSANEDFQAFVTVAALPVVVAVRVVRWNPRDGGVVQAAARWRETAFAHDGQATVQARLQETIGLLRAILPSFCETWGTDVYGAELSALADFRRIANAKLVNNGHQA</sequence>
<gene>
    <name evidence="1" type="ORF">SCHPADRAFT_890206</name>
</gene>
<dbReference type="AlphaFoldDB" id="A0A0H2RMV8"/>
<organism evidence="1 2">
    <name type="scientific">Schizopora paradoxa</name>
    <dbReference type="NCBI Taxonomy" id="27342"/>
    <lineage>
        <taxon>Eukaryota</taxon>
        <taxon>Fungi</taxon>
        <taxon>Dikarya</taxon>
        <taxon>Basidiomycota</taxon>
        <taxon>Agaricomycotina</taxon>
        <taxon>Agaricomycetes</taxon>
        <taxon>Hymenochaetales</taxon>
        <taxon>Schizoporaceae</taxon>
        <taxon>Schizopora</taxon>
    </lineage>
</organism>
<dbReference type="Proteomes" id="UP000053477">
    <property type="component" value="Unassembled WGS sequence"/>
</dbReference>
<proteinExistence type="predicted"/>
<dbReference type="EMBL" id="KQ085963">
    <property type="protein sequence ID" value="KLO13224.1"/>
    <property type="molecule type" value="Genomic_DNA"/>
</dbReference>
<accession>A0A0H2RMV8</accession>
<protein>
    <submittedName>
        <fullName evidence="1">Uncharacterized protein</fullName>
    </submittedName>
</protein>
<dbReference type="InParanoid" id="A0A0H2RMV8"/>